<evidence type="ECO:0000313" key="7">
    <source>
        <dbReference type="Proteomes" id="UP000053766"/>
    </source>
</evidence>
<name>A0A0D8XR31_DICVI</name>
<accession>A0A0D8XR31</accession>
<dbReference type="Gene3D" id="3.50.20.20">
    <property type="entry name" value="Janus/Ocnus"/>
    <property type="match status" value="1"/>
</dbReference>
<dbReference type="GO" id="GO:0030154">
    <property type="term" value="P:cell differentiation"/>
    <property type="evidence" value="ECO:0007669"/>
    <property type="project" value="UniProtKB-KW"/>
</dbReference>
<dbReference type="Proteomes" id="UP000053766">
    <property type="component" value="Unassembled WGS sequence"/>
</dbReference>
<dbReference type="STRING" id="29172.A0A0D8XR31"/>
<dbReference type="GO" id="GO:0101006">
    <property type="term" value="F:protein histidine phosphatase activity"/>
    <property type="evidence" value="ECO:0007669"/>
    <property type="project" value="TreeGrafter"/>
</dbReference>
<dbReference type="GO" id="GO:0007548">
    <property type="term" value="P:sex differentiation"/>
    <property type="evidence" value="ECO:0007669"/>
    <property type="project" value="UniProtKB-KW"/>
</dbReference>
<evidence type="ECO:0000256" key="4">
    <source>
        <dbReference type="ARBA" id="ARBA00022928"/>
    </source>
</evidence>
<evidence type="ECO:0000256" key="5">
    <source>
        <dbReference type="PIRSR" id="PIRSR607702-1"/>
    </source>
</evidence>
<dbReference type="OrthoDB" id="10249612at2759"/>
<keyword evidence="7" id="KW-1185">Reference proteome</keyword>
<dbReference type="PANTHER" id="PTHR12258:SF5">
    <property type="entry name" value="BCDNA.GH02250-RELATED"/>
    <property type="match status" value="1"/>
</dbReference>
<dbReference type="EMBL" id="KN716364">
    <property type="protein sequence ID" value="KJH46212.1"/>
    <property type="molecule type" value="Genomic_DNA"/>
</dbReference>
<evidence type="ECO:0000256" key="2">
    <source>
        <dbReference type="ARBA" id="ARBA00010971"/>
    </source>
</evidence>
<reference evidence="7" key="2">
    <citation type="journal article" date="2016" name="Sci. Rep.">
        <title>Dictyocaulus viviparus genome, variome and transcriptome elucidate lungworm biology and support future intervention.</title>
        <authorList>
            <person name="McNulty S.N."/>
            <person name="Strube C."/>
            <person name="Rosa B.A."/>
            <person name="Martin J.C."/>
            <person name="Tyagi R."/>
            <person name="Choi Y.J."/>
            <person name="Wang Q."/>
            <person name="Hallsworth Pepin K."/>
            <person name="Zhang X."/>
            <person name="Ozersky P."/>
            <person name="Wilson R.K."/>
            <person name="Sternberg P.W."/>
            <person name="Gasser R.B."/>
            <person name="Mitreva M."/>
        </authorList>
    </citation>
    <scope>NUCLEOTIDE SEQUENCE [LARGE SCALE GENOMIC DNA]</scope>
    <source>
        <strain evidence="7">HannoverDv2000</strain>
    </source>
</reference>
<reference evidence="6 7" key="1">
    <citation type="submission" date="2013-11" db="EMBL/GenBank/DDBJ databases">
        <title>Draft genome of the bovine lungworm Dictyocaulus viviparus.</title>
        <authorList>
            <person name="Mitreva M."/>
        </authorList>
    </citation>
    <scope>NUCLEOTIDE SEQUENCE [LARGE SCALE GENOMIC DNA]</scope>
    <source>
        <strain evidence="6 7">HannoverDv2000</strain>
    </source>
</reference>
<organism evidence="6 7">
    <name type="scientific">Dictyocaulus viviparus</name>
    <name type="common">Bovine lungworm</name>
    <dbReference type="NCBI Taxonomy" id="29172"/>
    <lineage>
        <taxon>Eukaryota</taxon>
        <taxon>Metazoa</taxon>
        <taxon>Ecdysozoa</taxon>
        <taxon>Nematoda</taxon>
        <taxon>Chromadorea</taxon>
        <taxon>Rhabditida</taxon>
        <taxon>Rhabditina</taxon>
        <taxon>Rhabditomorpha</taxon>
        <taxon>Strongyloidea</taxon>
        <taxon>Metastrongylidae</taxon>
        <taxon>Dictyocaulus</taxon>
    </lineage>
</organism>
<comment type="function">
    <text evidence="1">JanA and janB regulate somatic sex differentiation.</text>
</comment>
<dbReference type="SUPFAM" id="SSF143724">
    <property type="entry name" value="PHP14-like"/>
    <property type="match status" value="1"/>
</dbReference>
<dbReference type="PANTHER" id="PTHR12258">
    <property type="entry name" value="JANUS-A/JANUS-B"/>
    <property type="match status" value="1"/>
</dbReference>
<keyword evidence="4" id="KW-0726">Sexual differentiation</keyword>
<sequence>MSILILLARSNTSLFEQCADKSTKEEKYIVRGYYKCNFHANILDIARKNSGSLFELKCVGGGRIRHENDAKEILVYGYSQGYGQADHSITVDILKKYYPDYHITFSNEGY</sequence>
<comment type="similarity">
    <text evidence="2">Belongs to the janus family.</text>
</comment>
<keyword evidence="3" id="KW-0221">Differentiation</keyword>
<evidence type="ECO:0000256" key="1">
    <source>
        <dbReference type="ARBA" id="ARBA00002508"/>
    </source>
</evidence>
<proteinExistence type="inferred from homology"/>
<evidence type="ECO:0000256" key="3">
    <source>
        <dbReference type="ARBA" id="ARBA00022782"/>
    </source>
</evidence>
<protein>
    <submittedName>
        <fullName evidence="6">Janus/Ocnus family protein</fullName>
    </submittedName>
</protein>
<evidence type="ECO:0000313" key="6">
    <source>
        <dbReference type="EMBL" id="KJH46212.1"/>
    </source>
</evidence>
<gene>
    <name evidence="6" type="ORF">DICVIV_07732</name>
</gene>
<dbReference type="InterPro" id="IPR038596">
    <property type="entry name" value="Janus_sf"/>
</dbReference>
<dbReference type="Pfam" id="PF05005">
    <property type="entry name" value="Ocnus"/>
    <property type="match status" value="1"/>
</dbReference>
<dbReference type="AlphaFoldDB" id="A0A0D8XR31"/>
<dbReference type="InterPro" id="IPR007702">
    <property type="entry name" value="Janus"/>
</dbReference>
<dbReference type="GO" id="GO:0005829">
    <property type="term" value="C:cytosol"/>
    <property type="evidence" value="ECO:0007669"/>
    <property type="project" value="TreeGrafter"/>
</dbReference>
<feature type="active site" description="Proton acceptor" evidence="5">
    <location>
        <position position="39"/>
    </location>
</feature>